<evidence type="ECO:0000313" key="3">
    <source>
        <dbReference type="EMBL" id="MYN26463.1"/>
    </source>
</evidence>
<keyword evidence="2" id="KW-0472">Membrane</keyword>
<evidence type="ECO:0000313" key="4">
    <source>
        <dbReference type="Proteomes" id="UP000642144"/>
    </source>
</evidence>
<gene>
    <name evidence="3" type="ORF">GTP69_08590</name>
</gene>
<feature type="transmembrane region" description="Helical" evidence="2">
    <location>
        <begin position="254"/>
        <end position="274"/>
    </location>
</feature>
<reference evidence="3 4" key="1">
    <citation type="submission" date="2019-12" db="EMBL/GenBank/DDBJ databases">
        <title>Novel species isolated from a subtropical stream in China.</title>
        <authorList>
            <person name="Lu H."/>
        </authorList>
    </citation>
    <scope>NUCLEOTIDE SEQUENCE [LARGE SCALE GENOMIC DNA]</scope>
    <source>
        <strain evidence="3 4">CY42W</strain>
    </source>
</reference>
<protein>
    <submittedName>
        <fullName evidence="3">DUF3667 domain-containing protein</fullName>
    </submittedName>
</protein>
<sequence>MSTAVTPENCANCETPLSGHYCSNCGQEAVLHHASTREFLNEFVGHYVALEGKLWGSLVRLLFRPGMLTNEYIRGRRVRFVQPLRLYLSFSLLFFALLKFGGHGIENGADEADEPTAAPAAVVEQAAKQTGELDKLTVSIPAKDDSAAAAEAAIAAMEKDEDVESRARDKAARVAARIAARAAAKEAAKPAPATPASVSEPGEHESAAHSKARDEVDQWLDEKGWQTLRHKWQGLNAMSREQQKAALQAGFYHYAPYAIFCLMPVFALYLKILYIGSGRRFGEHVLFALHTNAFAFLIFSLMLVIKVGVVDFALWCWLLGYLPWAMRRVYHSSRAGTLVRWSVLMFFYSISVAVALGLAGALGAMTAH</sequence>
<dbReference type="Proteomes" id="UP000642144">
    <property type="component" value="Unassembled WGS sequence"/>
</dbReference>
<keyword evidence="4" id="KW-1185">Reference proteome</keyword>
<accession>A0ABW9VXU4</accession>
<name>A0ABW9VXU4_9BURK</name>
<dbReference type="Pfam" id="PF12412">
    <property type="entry name" value="DUF3667"/>
    <property type="match status" value="1"/>
</dbReference>
<dbReference type="EMBL" id="WWCT01000005">
    <property type="protein sequence ID" value="MYN26463.1"/>
    <property type="molecule type" value="Genomic_DNA"/>
</dbReference>
<dbReference type="InterPro" id="IPR022134">
    <property type="entry name" value="DUF3667"/>
</dbReference>
<keyword evidence="2" id="KW-1133">Transmembrane helix</keyword>
<evidence type="ECO:0000256" key="1">
    <source>
        <dbReference type="SAM" id="MobiDB-lite"/>
    </source>
</evidence>
<feature type="region of interest" description="Disordered" evidence="1">
    <location>
        <begin position="185"/>
        <end position="215"/>
    </location>
</feature>
<keyword evidence="2" id="KW-0812">Transmembrane</keyword>
<feature type="transmembrane region" description="Helical" evidence="2">
    <location>
        <begin position="342"/>
        <end position="365"/>
    </location>
</feature>
<organism evidence="3 4">
    <name type="scientific">Duganella levis</name>
    <dbReference type="NCBI Taxonomy" id="2692169"/>
    <lineage>
        <taxon>Bacteria</taxon>
        <taxon>Pseudomonadati</taxon>
        <taxon>Pseudomonadota</taxon>
        <taxon>Betaproteobacteria</taxon>
        <taxon>Burkholderiales</taxon>
        <taxon>Oxalobacteraceae</taxon>
        <taxon>Telluria group</taxon>
        <taxon>Duganella</taxon>
    </lineage>
</organism>
<dbReference type="RefSeq" id="WP_161054484.1">
    <property type="nucleotide sequence ID" value="NZ_WWCT01000005.1"/>
</dbReference>
<feature type="compositionally biased region" description="Basic and acidic residues" evidence="1">
    <location>
        <begin position="201"/>
        <end position="215"/>
    </location>
</feature>
<proteinExistence type="predicted"/>
<comment type="caution">
    <text evidence="3">The sequence shown here is derived from an EMBL/GenBank/DDBJ whole genome shotgun (WGS) entry which is preliminary data.</text>
</comment>
<evidence type="ECO:0000256" key="2">
    <source>
        <dbReference type="SAM" id="Phobius"/>
    </source>
</evidence>